<feature type="signal peptide" evidence="1">
    <location>
        <begin position="1"/>
        <end position="19"/>
    </location>
</feature>
<evidence type="ECO:0000313" key="2">
    <source>
        <dbReference type="EMBL" id="KAK0457486.1"/>
    </source>
</evidence>
<evidence type="ECO:0000256" key="1">
    <source>
        <dbReference type="SAM" id="SignalP"/>
    </source>
</evidence>
<proteinExistence type="predicted"/>
<dbReference type="EMBL" id="JAUEPS010000021">
    <property type="protein sequence ID" value="KAK0457486.1"/>
    <property type="molecule type" value="Genomic_DNA"/>
</dbReference>
<evidence type="ECO:0000313" key="3">
    <source>
        <dbReference type="Proteomes" id="UP001175211"/>
    </source>
</evidence>
<name>A0AA39N445_ARMTA</name>
<organism evidence="2 3">
    <name type="scientific">Armillaria tabescens</name>
    <name type="common">Ringless honey mushroom</name>
    <name type="synonym">Agaricus tabescens</name>
    <dbReference type="NCBI Taxonomy" id="1929756"/>
    <lineage>
        <taxon>Eukaryota</taxon>
        <taxon>Fungi</taxon>
        <taxon>Dikarya</taxon>
        <taxon>Basidiomycota</taxon>
        <taxon>Agaricomycotina</taxon>
        <taxon>Agaricomycetes</taxon>
        <taxon>Agaricomycetidae</taxon>
        <taxon>Agaricales</taxon>
        <taxon>Marasmiineae</taxon>
        <taxon>Physalacriaceae</taxon>
        <taxon>Desarmillaria</taxon>
    </lineage>
</organism>
<accession>A0AA39N445</accession>
<dbReference type="AlphaFoldDB" id="A0AA39N445"/>
<comment type="caution">
    <text evidence="2">The sequence shown here is derived from an EMBL/GenBank/DDBJ whole genome shotgun (WGS) entry which is preliminary data.</text>
</comment>
<keyword evidence="1" id="KW-0732">Signal</keyword>
<dbReference type="Proteomes" id="UP001175211">
    <property type="component" value="Unassembled WGS sequence"/>
</dbReference>
<keyword evidence="3" id="KW-1185">Reference proteome</keyword>
<reference evidence="2" key="1">
    <citation type="submission" date="2023-06" db="EMBL/GenBank/DDBJ databases">
        <authorList>
            <consortium name="Lawrence Berkeley National Laboratory"/>
            <person name="Ahrendt S."/>
            <person name="Sahu N."/>
            <person name="Indic B."/>
            <person name="Wong-Bajracharya J."/>
            <person name="Merenyi Z."/>
            <person name="Ke H.-M."/>
            <person name="Monk M."/>
            <person name="Kocsube S."/>
            <person name="Drula E."/>
            <person name="Lipzen A."/>
            <person name="Balint B."/>
            <person name="Henrissat B."/>
            <person name="Andreopoulos B."/>
            <person name="Martin F.M."/>
            <person name="Harder C.B."/>
            <person name="Rigling D."/>
            <person name="Ford K.L."/>
            <person name="Foster G.D."/>
            <person name="Pangilinan J."/>
            <person name="Papanicolaou A."/>
            <person name="Barry K."/>
            <person name="LaButti K."/>
            <person name="Viragh M."/>
            <person name="Koriabine M."/>
            <person name="Yan M."/>
            <person name="Riley R."/>
            <person name="Champramary S."/>
            <person name="Plett K.L."/>
            <person name="Tsai I.J."/>
            <person name="Slot J."/>
            <person name="Sipos G."/>
            <person name="Plett J."/>
            <person name="Nagy L.G."/>
            <person name="Grigoriev I.V."/>
        </authorList>
    </citation>
    <scope>NUCLEOTIDE SEQUENCE</scope>
    <source>
        <strain evidence="2">CCBAS 213</strain>
    </source>
</reference>
<protein>
    <recommendedName>
        <fullName evidence="4">EthD domain-containing protein</fullName>
    </recommendedName>
</protein>
<evidence type="ECO:0008006" key="4">
    <source>
        <dbReference type="Google" id="ProtNLM"/>
    </source>
</evidence>
<dbReference type="RefSeq" id="XP_060329798.1">
    <property type="nucleotide sequence ID" value="XM_060482381.1"/>
</dbReference>
<sequence>MRLSLSFLVLPSLAAFAAAYSAPDPVPGASFHQVNARDLRVRAKYPEYFKRSTPSGIICGATRKRSLPADATDVPPEQVLHPPEMAAFLIGGGKFVSENGTSYFDEHFMRKHAKDVAKFKAGAPKTWHDSLRDKVSAAILDISLPAYKMWRNQWKDPDAILYLAPSTVIRAKDLEALELALLEDPTFEEIYIEGYRVTRRWMEAAVEFIA</sequence>
<feature type="chain" id="PRO_5041308043" description="EthD domain-containing protein" evidence="1">
    <location>
        <begin position="20"/>
        <end position="210"/>
    </location>
</feature>
<gene>
    <name evidence="2" type="ORF">EV420DRAFT_497213</name>
</gene>
<dbReference type="GeneID" id="85365929"/>